<keyword evidence="5 9" id="KW-1133">Transmembrane helix</keyword>
<comment type="subcellular location">
    <subcellularLocation>
        <location evidence="1">Membrane</location>
        <topology evidence="1">Multi-pass membrane protein</topology>
    </subcellularLocation>
</comment>
<dbReference type="Pfam" id="PF00230">
    <property type="entry name" value="MIP"/>
    <property type="match status" value="1"/>
</dbReference>
<dbReference type="SUPFAM" id="SSF81338">
    <property type="entry name" value="Aquaporin-like"/>
    <property type="match status" value="1"/>
</dbReference>
<evidence type="ECO:0000256" key="8">
    <source>
        <dbReference type="ARBA" id="ARBA00049405"/>
    </source>
</evidence>
<keyword evidence="4 9" id="KW-0812">Transmembrane</keyword>
<dbReference type="GO" id="GO:0015204">
    <property type="term" value="F:urea transmembrane transporter activity"/>
    <property type="evidence" value="ECO:0007669"/>
    <property type="project" value="TreeGrafter"/>
</dbReference>
<proteinExistence type="inferred from homology"/>
<dbReference type="AlphaFoldDB" id="A0A8C6Z2B3"/>
<organism evidence="10 11">
    <name type="scientific">Nothoprocta perdicaria</name>
    <name type="common">Chilean tinamou</name>
    <name type="synonym">Crypturus perdicarius</name>
    <dbReference type="NCBI Taxonomy" id="30464"/>
    <lineage>
        <taxon>Eukaryota</taxon>
        <taxon>Metazoa</taxon>
        <taxon>Chordata</taxon>
        <taxon>Craniata</taxon>
        <taxon>Vertebrata</taxon>
        <taxon>Euteleostomi</taxon>
        <taxon>Archelosauria</taxon>
        <taxon>Archosauria</taxon>
        <taxon>Dinosauria</taxon>
        <taxon>Saurischia</taxon>
        <taxon>Theropoda</taxon>
        <taxon>Coelurosauria</taxon>
        <taxon>Aves</taxon>
        <taxon>Palaeognathae</taxon>
        <taxon>Tinamiformes</taxon>
        <taxon>Tinamidae</taxon>
        <taxon>Nothoprocta</taxon>
    </lineage>
</organism>
<dbReference type="Proteomes" id="UP000694420">
    <property type="component" value="Unplaced"/>
</dbReference>
<comment type="catalytic activity">
    <reaction evidence="8">
        <text>glycerol(in) = glycerol(out)</text>
        <dbReference type="Rhea" id="RHEA:29675"/>
        <dbReference type="ChEBI" id="CHEBI:17754"/>
    </reaction>
</comment>
<evidence type="ECO:0000256" key="7">
    <source>
        <dbReference type="ARBA" id="ARBA00034651"/>
    </source>
</evidence>
<comment type="catalytic activity">
    <reaction evidence="7">
        <text>H2O(in) = H2O(out)</text>
        <dbReference type="Rhea" id="RHEA:29667"/>
        <dbReference type="ChEBI" id="CHEBI:15377"/>
    </reaction>
</comment>
<sequence>HNIKMHVVVLGKEVRAHLNAAITITHCVLGKLSWKKLPFYVLGQFLGSFLASATVFGIYYGMGNFTVTGPNATAGLFSTYPAPYMSLTGGFFVEVSGDGCAGSRWIAIGAAAALHDPCFKGSLVLTTAWPQAGLEAFGSGRDSG</sequence>
<evidence type="ECO:0000256" key="9">
    <source>
        <dbReference type="SAM" id="Phobius"/>
    </source>
</evidence>
<dbReference type="InterPro" id="IPR000425">
    <property type="entry name" value="MIP"/>
</dbReference>
<evidence type="ECO:0000256" key="1">
    <source>
        <dbReference type="ARBA" id="ARBA00004141"/>
    </source>
</evidence>
<reference evidence="10" key="1">
    <citation type="submission" date="2025-08" db="UniProtKB">
        <authorList>
            <consortium name="Ensembl"/>
        </authorList>
    </citation>
    <scope>IDENTIFICATION</scope>
</reference>
<evidence type="ECO:0000256" key="3">
    <source>
        <dbReference type="ARBA" id="ARBA00022448"/>
    </source>
</evidence>
<dbReference type="Gene3D" id="1.20.1080.10">
    <property type="entry name" value="Glycerol uptake facilitator protein"/>
    <property type="match status" value="1"/>
</dbReference>
<keyword evidence="6 9" id="KW-0472">Membrane</keyword>
<accession>A0A8C6Z2B3</accession>
<evidence type="ECO:0000313" key="11">
    <source>
        <dbReference type="Proteomes" id="UP000694420"/>
    </source>
</evidence>
<dbReference type="Ensembl" id="ENSNPET00000007567.1">
    <property type="protein sequence ID" value="ENSNPEP00000007380.1"/>
    <property type="gene ID" value="ENSNPEG00000005529.1"/>
</dbReference>
<evidence type="ECO:0000313" key="10">
    <source>
        <dbReference type="Ensembl" id="ENSNPEP00000007380.1"/>
    </source>
</evidence>
<protein>
    <submittedName>
        <fullName evidence="10">Uncharacterized protein</fullName>
    </submittedName>
</protein>
<dbReference type="GO" id="GO:0016323">
    <property type="term" value="C:basolateral plasma membrane"/>
    <property type="evidence" value="ECO:0007669"/>
    <property type="project" value="TreeGrafter"/>
</dbReference>
<evidence type="ECO:0000256" key="4">
    <source>
        <dbReference type="ARBA" id="ARBA00022692"/>
    </source>
</evidence>
<dbReference type="GO" id="GO:0015254">
    <property type="term" value="F:glycerol channel activity"/>
    <property type="evidence" value="ECO:0007669"/>
    <property type="project" value="TreeGrafter"/>
</dbReference>
<evidence type="ECO:0000256" key="2">
    <source>
        <dbReference type="ARBA" id="ARBA00006175"/>
    </source>
</evidence>
<dbReference type="PANTHER" id="PTHR43829:SF15">
    <property type="entry name" value="AQUAPORIN-7"/>
    <property type="match status" value="1"/>
</dbReference>
<dbReference type="InterPro" id="IPR023271">
    <property type="entry name" value="Aquaporin-like"/>
</dbReference>
<keyword evidence="3" id="KW-0813">Transport</keyword>
<evidence type="ECO:0000256" key="5">
    <source>
        <dbReference type="ARBA" id="ARBA00022989"/>
    </source>
</evidence>
<dbReference type="InterPro" id="IPR050363">
    <property type="entry name" value="MIP/Aquaporin"/>
</dbReference>
<dbReference type="PANTHER" id="PTHR43829">
    <property type="entry name" value="AQUAPORIN OR AQUAGLYCEROPORIN RELATED"/>
    <property type="match status" value="1"/>
</dbReference>
<feature type="transmembrane region" description="Helical" evidence="9">
    <location>
        <begin position="39"/>
        <end position="62"/>
    </location>
</feature>
<evidence type="ECO:0000256" key="6">
    <source>
        <dbReference type="ARBA" id="ARBA00023136"/>
    </source>
</evidence>
<reference evidence="10" key="2">
    <citation type="submission" date="2025-09" db="UniProtKB">
        <authorList>
            <consortium name="Ensembl"/>
        </authorList>
    </citation>
    <scope>IDENTIFICATION</scope>
</reference>
<dbReference type="GO" id="GO:0015250">
    <property type="term" value="F:water channel activity"/>
    <property type="evidence" value="ECO:0007669"/>
    <property type="project" value="TreeGrafter"/>
</dbReference>
<name>A0A8C6Z2B3_NOTPE</name>
<comment type="similarity">
    <text evidence="2">Belongs to the MIP/aquaporin (TC 1.A.8) family.</text>
</comment>
<keyword evidence="11" id="KW-1185">Reference proteome</keyword>